<protein>
    <submittedName>
        <fullName evidence="1">Uncharacterized protein</fullName>
    </submittedName>
</protein>
<dbReference type="GO" id="GO:0006383">
    <property type="term" value="P:transcription by RNA polymerase III"/>
    <property type="evidence" value="ECO:0007669"/>
    <property type="project" value="TreeGrafter"/>
</dbReference>
<dbReference type="PANTHER" id="PTHR15052">
    <property type="entry name" value="RNA POLYMERASE III TRANSCRIPTION INITIATION FACTOR COMPLEX SUBUNIT"/>
    <property type="match status" value="1"/>
</dbReference>
<gene>
    <name evidence="1" type="ORF">TRITD_1Bv1G214970</name>
</gene>
<accession>A0A9R0R8Z5</accession>
<dbReference type="PANTHER" id="PTHR15052:SF3">
    <property type="match status" value="1"/>
</dbReference>
<sequence>MAAPPLQPEAEEGSKGAEVCLFDQSQEDFSRAVRAISELATGDPQPGFPDAEVERFASSVTFLREWRHFSYEPKGVSFAYGAGSASSADDTPEITLPQFSSASFPQSHTWKMGGIRIQTVLISFCLLGEVFGRWTGAQSCATSLVLV</sequence>
<keyword evidence="2" id="KW-1185">Reference proteome</keyword>
<organism evidence="1 2">
    <name type="scientific">Triticum turgidum subsp. durum</name>
    <name type="common">Durum wheat</name>
    <name type="synonym">Triticum durum</name>
    <dbReference type="NCBI Taxonomy" id="4567"/>
    <lineage>
        <taxon>Eukaryota</taxon>
        <taxon>Viridiplantae</taxon>
        <taxon>Streptophyta</taxon>
        <taxon>Embryophyta</taxon>
        <taxon>Tracheophyta</taxon>
        <taxon>Spermatophyta</taxon>
        <taxon>Magnoliopsida</taxon>
        <taxon>Liliopsida</taxon>
        <taxon>Poales</taxon>
        <taxon>Poaceae</taxon>
        <taxon>BOP clade</taxon>
        <taxon>Pooideae</taxon>
        <taxon>Triticodae</taxon>
        <taxon>Triticeae</taxon>
        <taxon>Triticinae</taxon>
        <taxon>Triticum</taxon>
    </lineage>
</organism>
<dbReference type="Proteomes" id="UP000324705">
    <property type="component" value="Chromosome 1B"/>
</dbReference>
<dbReference type="Gramene" id="TRITD1Bv1G214970.7">
    <property type="protein sequence ID" value="TRITD1Bv1G214970.7"/>
    <property type="gene ID" value="TRITD1Bv1G214970"/>
</dbReference>
<dbReference type="EMBL" id="LT934112">
    <property type="protein sequence ID" value="VAH22983.1"/>
    <property type="molecule type" value="Genomic_DNA"/>
</dbReference>
<proteinExistence type="predicted"/>
<name>A0A9R0R8Z5_TRITD</name>
<evidence type="ECO:0000313" key="1">
    <source>
        <dbReference type="EMBL" id="VAH22983.1"/>
    </source>
</evidence>
<evidence type="ECO:0000313" key="2">
    <source>
        <dbReference type="Proteomes" id="UP000324705"/>
    </source>
</evidence>
<dbReference type="AlphaFoldDB" id="A0A9R0R8Z5"/>
<dbReference type="GO" id="GO:0000127">
    <property type="term" value="C:transcription factor TFIIIC complex"/>
    <property type="evidence" value="ECO:0007669"/>
    <property type="project" value="TreeGrafter"/>
</dbReference>
<reference evidence="1 2" key="1">
    <citation type="submission" date="2017-09" db="EMBL/GenBank/DDBJ databases">
        <authorList>
            <consortium name="International Durum Wheat Genome Sequencing Consortium (IDWGSC)"/>
            <person name="Milanesi L."/>
        </authorList>
    </citation>
    <scope>NUCLEOTIDE SEQUENCE [LARGE SCALE GENOMIC DNA]</scope>
    <source>
        <strain evidence="2">cv. Svevo</strain>
    </source>
</reference>
<dbReference type="InterPro" id="IPR052416">
    <property type="entry name" value="GTF3C_component"/>
</dbReference>